<accession>A0A6H5HES8</accession>
<gene>
    <name evidence="1" type="ORF">NTEN_LOCUS19045</name>
</gene>
<sequence length="54" mass="5906">MVDFPDVHIVPITSLPEQVAHNIPATNSARCFAGISNYLEHKGILMDESIGLNE</sequence>
<protein>
    <submittedName>
        <fullName evidence="1">Uncharacterized protein</fullName>
    </submittedName>
</protein>
<evidence type="ECO:0000313" key="1">
    <source>
        <dbReference type="EMBL" id="CAB0014629.1"/>
    </source>
</evidence>
<dbReference type="Proteomes" id="UP000479000">
    <property type="component" value="Unassembled WGS sequence"/>
</dbReference>
<organism evidence="1 2">
    <name type="scientific">Nesidiocoris tenuis</name>
    <dbReference type="NCBI Taxonomy" id="355587"/>
    <lineage>
        <taxon>Eukaryota</taxon>
        <taxon>Metazoa</taxon>
        <taxon>Ecdysozoa</taxon>
        <taxon>Arthropoda</taxon>
        <taxon>Hexapoda</taxon>
        <taxon>Insecta</taxon>
        <taxon>Pterygota</taxon>
        <taxon>Neoptera</taxon>
        <taxon>Paraneoptera</taxon>
        <taxon>Hemiptera</taxon>
        <taxon>Heteroptera</taxon>
        <taxon>Panheteroptera</taxon>
        <taxon>Cimicomorpha</taxon>
        <taxon>Miridae</taxon>
        <taxon>Dicyphina</taxon>
        <taxon>Nesidiocoris</taxon>
    </lineage>
</organism>
<dbReference type="EMBL" id="CADCXU010028131">
    <property type="protein sequence ID" value="CAB0014629.1"/>
    <property type="molecule type" value="Genomic_DNA"/>
</dbReference>
<keyword evidence="2" id="KW-1185">Reference proteome</keyword>
<reference evidence="1 2" key="1">
    <citation type="submission" date="2020-02" db="EMBL/GenBank/DDBJ databases">
        <authorList>
            <person name="Ferguson B K."/>
        </authorList>
    </citation>
    <scope>NUCLEOTIDE SEQUENCE [LARGE SCALE GENOMIC DNA]</scope>
</reference>
<dbReference type="AlphaFoldDB" id="A0A6H5HES8"/>
<proteinExistence type="predicted"/>
<name>A0A6H5HES8_9HEMI</name>
<evidence type="ECO:0000313" key="2">
    <source>
        <dbReference type="Proteomes" id="UP000479000"/>
    </source>
</evidence>